<dbReference type="InterPro" id="IPR003439">
    <property type="entry name" value="ABC_transporter-like_ATP-bd"/>
</dbReference>
<dbReference type="InterPro" id="IPR053569">
    <property type="entry name" value="Tungstate_ABC_transporter"/>
</dbReference>
<gene>
    <name evidence="5" type="ORF">NYG85_03590</name>
</gene>
<keyword evidence="1" id="KW-0813">Transport</keyword>
<dbReference type="GO" id="GO:0005524">
    <property type="term" value="F:ATP binding"/>
    <property type="evidence" value="ECO:0007669"/>
    <property type="project" value="UniProtKB-KW"/>
</dbReference>
<evidence type="ECO:0000313" key="5">
    <source>
        <dbReference type="EMBL" id="MDL0088460.1"/>
    </source>
</evidence>
<dbReference type="InterPro" id="IPR027417">
    <property type="entry name" value="P-loop_NTPase"/>
</dbReference>
<dbReference type="RefSeq" id="WP_284937107.1">
    <property type="nucleotide sequence ID" value="NZ_JANURM010000002.1"/>
</dbReference>
<dbReference type="InterPro" id="IPR003593">
    <property type="entry name" value="AAA+_ATPase"/>
</dbReference>
<comment type="caution">
    <text evidence="5">The sequence shown here is derived from an EMBL/GenBank/DDBJ whole genome shotgun (WGS) entry which is preliminary data.</text>
</comment>
<dbReference type="SMART" id="SM00382">
    <property type="entry name" value="AAA"/>
    <property type="match status" value="1"/>
</dbReference>
<evidence type="ECO:0000256" key="3">
    <source>
        <dbReference type="ARBA" id="ARBA00022840"/>
    </source>
</evidence>
<dbReference type="PANTHER" id="PTHR42939">
    <property type="entry name" value="ABC TRANSPORTER ATP-BINDING PROTEIN ALBC-RELATED"/>
    <property type="match status" value="1"/>
</dbReference>
<dbReference type="PROSITE" id="PS50893">
    <property type="entry name" value="ABC_TRANSPORTER_2"/>
    <property type="match status" value="1"/>
</dbReference>
<protein>
    <submittedName>
        <fullName evidence="5">Energy-coupling factor ABC transporter ATP-binding protein</fullName>
    </submittedName>
</protein>
<name>A0ABT7HP88_9BACT</name>
<keyword evidence="3 5" id="KW-0067">ATP-binding</keyword>
<reference evidence="5" key="1">
    <citation type="submission" date="2022-08" db="EMBL/GenBank/DDBJ databases">
        <authorList>
            <person name="Wang H."/>
        </authorList>
    </citation>
    <scope>NUCLEOTIDE SEQUENCE</scope>
    <source>
        <strain evidence="5">PS10</strain>
    </source>
</reference>
<evidence type="ECO:0000256" key="2">
    <source>
        <dbReference type="ARBA" id="ARBA00022741"/>
    </source>
</evidence>
<evidence type="ECO:0000313" key="6">
    <source>
        <dbReference type="Proteomes" id="UP001173801"/>
    </source>
</evidence>
<dbReference type="PANTHER" id="PTHR42939:SF1">
    <property type="entry name" value="ABC TRANSPORTER ATP-BINDING PROTEIN ALBC-RELATED"/>
    <property type="match status" value="1"/>
</dbReference>
<organism evidence="5 6">
    <name type="scientific">Campylobacter gastrosuis</name>
    <dbReference type="NCBI Taxonomy" id="2974576"/>
    <lineage>
        <taxon>Bacteria</taxon>
        <taxon>Pseudomonadati</taxon>
        <taxon>Campylobacterota</taxon>
        <taxon>Epsilonproteobacteria</taxon>
        <taxon>Campylobacterales</taxon>
        <taxon>Campylobacteraceae</taxon>
        <taxon>Campylobacter</taxon>
    </lineage>
</organism>
<dbReference type="Gene3D" id="3.40.50.300">
    <property type="entry name" value="P-loop containing nucleotide triphosphate hydrolases"/>
    <property type="match status" value="1"/>
</dbReference>
<sequence length="317" mass="35995">MIKISDLKFKYKNHNVLDIKNLSLNTQKTTALLGLNGSGKSTLLKIIAHLIKPNFGEIKIWGKDKLSLNELKEISILLPEPFLLKRSVRENFKFALNTRGKLHEFNERVGEALELVGLGWEFLDKRHFELSSGQNKRIAFALVLSLRSRLNLLDEPTNAVDLATSKLFSKAILYQKQRYNSGFIIATHDEKWISAISNESVFLHEGKVSEFELKNIFNANFGVIDFGTFRLNLPDEMKNAAKIAINQNLINLSKIAFENANFGLLHSISLINKDEILIKIKTGDFLIKCVKKQNEITGLKTGDFIYFEVPKNAFLSL</sequence>
<dbReference type="Proteomes" id="UP001173801">
    <property type="component" value="Unassembled WGS sequence"/>
</dbReference>
<proteinExistence type="predicted"/>
<dbReference type="EMBL" id="JANURM010000002">
    <property type="protein sequence ID" value="MDL0088460.1"/>
    <property type="molecule type" value="Genomic_DNA"/>
</dbReference>
<dbReference type="NCBIfam" id="NF041774">
    <property type="entry name" value="tung_ATPbind_TupC"/>
    <property type="match status" value="1"/>
</dbReference>
<keyword evidence="2" id="KW-0547">Nucleotide-binding</keyword>
<accession>A0ABT7HP88</accession>
<dbReference type="SUPFAM" id="SSF52540">
    <property type="entry name" value="P-loop containing nucleoside triphosphate hydrolases"/>
    <property type="match status" value="1"/>
</dbReference>
<dbReference type="InterPro" id="IPR051782">
    <property type="entry name" value="ABC_Transporter_VariousFunc"/>
</dbReference>
<keyword evidence="6" id="KW-1185">Reference proteome</keyword>
<evidence type="ECO:0000259" key="4">
    <source>
        <dbReference type="PROSITE" id="PS50893"/>
    </source>
</evidence>
<feature type="domain" description="ABC transporter" evidence="4">
    <location>
        <begin position="2"/>
        <end position="230"/>
    </location>
</feature>
<reference evidence="5" key="2">
    <citation type="journal article" date="2023" name="Microorganisms">
        <title>Isolation and Genomic Characteristics of Cat-Borne Campylobacter felis sp. nov. and Sheep-Borne Campylobacter ovis sp. nov.</title>
        <authorList>
            <person name="Wang H."/>
            <person name="Li Y."/>
            <person name="Gu Y."/>
            <person name="Zhou G."/>
            <person name="Chen X."/>
            <person name="Zhang X."/>
            <person name="Shao Z."/>
            <person name="Zhang J."/>
            <person name="Zhang M."/>
        </authorList>
    </citation>
    <scope>NUCLEOTIDE SEQUENCE</scope>
    <source>
        <strain evidence="5">PS10</strain>
    </source>
</reference>
<evidence type="ECO:0000256" key="1">
    <source>
        <dbReference type="ARBA" id="ARBA00022448"/>
    </source>
</evidence>
<dbReference type="Pfam" id="PF00005">
    <property type="entry name" value="ABC_tran"/>
    <property type="match status" value="1"/>
</dbReference>